<proteinExistence type="predicted"/>
<protein>
    <submittedName>
        <fullName evidence="2">Uncharacterized protein</fullName>
    </submittedName>
</protein>
<name>A0A1B6NWU4_9ZZZZ</name>
<organism evidence="2">
    <name type="scientific">marine sediment metagenome</name>
    <dbReference type="NCBI Taxonomy" id="412755"/>
    <lineage>
        <taxon>unclassified sequences</taxon>
        <taxon>metagenomes</taxon>
        <taxon>ecological metagenomes</taxon>
    </lineage>
</organism>
<sequence>MGGFNGLILPIGLTIFTYIGYARSDLMGGHRYNRLLLALGAIVCALTWYMGARSVTTIFAFLGV</sequence>
<reference evidence="2" key="1">
    <citation type="submission" date="2013-11" db="EMBL/GenBank/DDBJ databases">
        <title>Microbial diversity, functional groups and degradation webs in Northern and Southern Mediterranean and Red Sea marine crude oil polluted sites.</title>
        <authorList>
            <person name="Daffonchio D."/>
            <person name="Mapelli F."/>
            <person name="Ferrer M."/>
            <person name="Richter M."/>
            <person name="Cherif A."/>
            <person name="Malkawi H.I."/>
            <person name="Yakimov M.M."/>
            <person name="Abdel-Fattah Y.R."/>
            <person name="Blaghen M."/>
            <person name="Golyshin P.N."/>
            <person name="Kalogerakis N."/>
            <person name="Boon N."/>
            <person name="Magagnini M."/>
            <person name="Fava F."/>
        </authorList>
    </citation>
    <scope>NUCLEOTIDE SEQUENCE</scope>
</reference>
<keyword evidence="1" id="KW-0472">Membrane</keyword>
<feature type="transmembrane region" description="Helical" evidence="1">
    <location>
        <begin position="6"/>
        <end position="23"/>
    </location>
</feature>
<keyword evidence="1" id="KW-0812">Transmembrane</keyword>
<keyword evidence="1" id="KW-1133">Transmembrane helix</keyword>
<feature type="transmembrane region" description="Helical" evidence="1">
    <location>
        <begin position="35"/>
        <end position="62"/>
    </location>
</feature>
<dbReference type="AlphaFoldDB" id="A0A1B6NWU4"/>
<evidence type="ECO:0000256" key="1">
    <source>
        <dbReference type="SAM" id="Phobius"/>
    </source>
</evidence>
<accession>A0A1B6NWU4</accession>
<comment type="caution">
    <text evidence="2">The sequence shown here is derived from an EMBL/GenBank/DDBJ whole genome shotgun (WGS) entry which is preliminary data.</text>
</comment>
<dbReference type="EMBL" id="AYSL01000294">
    <property type="protein sequence ID" value="KTF07863.1"/>
    <property type="molecule type" value="Genomic_DNA"/>
</dbReference>
<gene>
    <name evidence="2" type="ORF">MGSAQ_000641</name>
</gene>
<evidence type="ECO:0000313" key="2">
    <source>
        <dbReference type="EMBL" id="KTF07863.1"/>
    </source>
</evidence>